<keyword evidence="2" id="KW-1185">Reference proteome</keyword>
<dbReference type="OrthoDB" id="5392077at2"/>
<dbReference type="AlphaFoldDB" id="A0A1T4MK57"/>
<protein>
    <submittedName>
        <fullName evidence="1">Tetratricopeptide repeat-containing protein</fullName>
    </submittedName>
</protein>
<gene>
    <name evidence="1" type="ORF">SAMN02745119_01328</name>
</gene>
<dbReference type="InterPro" id="IPR011990">
    <property type="entry name" value="TPR-like_helical_dom_sf"/>
</dbReference>
<evidence type="ECO:0000313" key="1">
    <source>
        <dbReference type="EMBL" id="SJZ67205.1"/>
    </source>
</evidence>
<dbReference type="RefSeq" id="WP_078789627.1">
    <property type="nucleotide sequence ID" value="NZ_FUWR01000005.1"/>
</dbReference>
<dbReference type="SUPFAM" id="SSF48452">
    <property type="entry name" value="TPR-like"/>
    <property type="match status" value="1"/>
</dbReference>
<dbReference type="Gene3D" id="1.25.40.10">
    <property type="entry name" value="Tetratricopeptide repeat domain"/>
    <property type="match status" value="1"/>
</dbReference>
<dbReference type="Proteomes" id="UP000190102">
    <property type="component" value="Unassembled WGS sequence"/>
</dbReference>
<dbReference type="EMBL" id="FUWR01000005">
    <property type="protein sequence ID" value="SJZ67205.1"/>
    <property type="molecule type" value="Genomic_DNA"/>
</dbReference>
<dbReference type="STRING" id="115783.SAMN02745119_01328"/>
<accession>A0A1T4MK57</accession>
<dbReference type="Pfam" id="PF14559">
    <property type="entry name" value="TPR_19"/>
    <property type="match status" value="1"/>
</dbReference>
<organism evidence="1 2">
    <name type="scientific">Trichlorobacter thiogenes</name>
    <dbReference type="NCBI Taxonomy" id="115783"/>
    <lineage>
        <taxon>Bacteria</taxon>
        <taxon>Pseudomonadati</taxon>
        <taxon>Thermodesulfobacteriota</taxon>
        <taxon>Desulfuromonadia</taxon>
        <taxon>Geobacterales</taxon>
        <taxon>Geobacteraceae</taxon>
        <taxon>Trichlorobacter</taxon>
    </lineage>
</organism>
<reference evidence="2" key="1">
    <citation type="submission" date="2017-02" db="EMBL/GenBank/DDBJ databases">
        <authorList>
            <person name="Varghese N."/>
            <person name="Submissions S."/>
        </authorList>
    </citation>
    <scope>NUCLEOTIDE SEQUENCE [LARGE SCALE GENOMIC DNA]</scope>
    <source>
        <strain evidence="2">ATCC BAA-34</strain>
    </source>
</reference>
<evidence type="ECO:0000313" key="2">
    <source>
        <dbReference type="Proteomes" id="UP000190102"/>
    </source>
</evidence>
<name>A0A1T4MK57_9BACT</name>
<proteinExistence type="predicted"/>
<sequence length="298" mass="33509">MQNCIAPTPLDGISYFQPPAEFHITGRDGRVNIPWEFPIPLAEESYRAALEHGAPSYDQIGQGMFFALRQNPDCTYGVDYARVLQAGYPHIIAEIGGEAIMLDAKEVDSPYLDRKVNLLKIMALLEQDNAALWREIGRTLMEKGSRMEAAHLAVQSWYGAEKYLTRSLELAPDDLHTCYQLGETHYVLGHYDQALALWQPLVEQLKDGERRSLEARIAAIQRGELPKVPAVDYLTALSVAFEQHQDDQLHEAAAIVEDVLLDTVFCAQFPMAGVYHFLEQCYRALNLTDKADAVRGRC</sequence>